<dbReference type="InterPro" id="IPR011053">
    <property type="entry name" value="Single_hybrid_motif"/>
</dbReference>
<dbReference type="FunFam" id="2.40.50.100:FF:000003">
    <property type="entry name" value="Acetyl-CoA carboxylase biotin carboxyl carrier protein"/>
    <property type="match status" value="1"/>
</dbReference>
<dbReference type="AlphaFoldDB" id="A0AA87NQK2"/>
<protein>
    <recommendedName>
        <fullName evidence="3">Lipoyl-binding domain-containing protein</fullName>
    </recommendedName>
</protein>
<dbReference type="InterPro" id="IPR000089">
    <property type="entry name" value="Biotin_lipoyl"/>
</dbReference>
<dbReference type="PANTHER" id="PTHR45266">
    <property type="entry name" value="OXALOACETATE DECARBOXYLASE ALPHA CHAIN"/>
    <property type="match status" value="1"/>
</dbReference>
<reference evidence="4 5" key="1">
    <citation type="submission" date="2013-04" db="EMBL/GenBank/DDBJ databases">
        <title>The Genome Sequence of Treponema medium ATCC 700293.</title>
        <authorList>
            <consortium name="The Broad Institute Genomics Platform"/>
            <person name="Earl A."/>
            <person name="Ward D."/>
            <person name="Feldgarden M."/>
            <person name="Gevers D."/>
            <person name="Leonetti C."/>
            <person name="Blanton J.M."/>
            <person name="Dewhirst F.E."/>
            <person name="Izard J."/>
            <person name="Walker B."/>
            <person name="Young S."/>
            <person name="Zeng Q."/>
            <person name="Gargeya S."/>
            <person name="Fitzgerald M."/>
            <person name="Haas B."/>
            <person name="Abouelleil A."/>
            <person name="Allen A.W."/>
            <person name="Alvarado L."/>
            <person name="Arachchi H.M."/>
            <person name="Berlin A.M."/>
            <person name="Chapman S.B."/>
            <person name="Gainer-Dewar J."/>
            <person name="Goldberg J."/>
            <person name="Griggs A."/>
            <person name="Gujja S."/>
            <person name="Hansen M."/>
            <person name="Howarth C."/>
            <person name="Imamovic A."/>
            <person name="Ireland A."/>
            <person name="Larimer J."/>
            <person name="McCowan C."/>
            <person name="Murphy C."/>
            <person name="Pearson M."/>
            <person name="Poon T.W."/>
            <person name="Priest M."/>
            <person name="Roberts A."/>
            <person name="Saif S."/>
            <person name="Shea T."/>
            <person name="Sisk P."/>
            <person name="Sykes S."/>
            <person name="Wortman J."/>
            <person name="Nusbaum C."/>
            <person name="Birren B."/>
        </authorList>
    </citation>
    <scope>NUCLEOTIDE SEQUENCE [LARGE SCALE GENOMIC DNA]</scope>
    <source>
        <strain evidence="4 5">ATCC 700293</strain>
    </source>
</reference>
<dbReference type="EMBL" id="ATFE01000011">
    <property type="protein sequence ID" value="EPF28532.1"/>
    <property type="molecule type" value="Genomic_DNA"/>
</dbReference>
<dbReference type="InterPro" id="IPR050709">
    <property type="entry name" value="Biotin_Carboxyl_Carrier/Decarb"/>
</dbReference>
<dbReference type="PROSITE" id="PS00188">
    <property type="entry name" value="BIOTIN"/>
    <property type="match status" value="1"/>
</dbReference>
<feature type="region of interest" description="Disordered" evidence="2">
    <location>
        <begin position="16"/>
        <end position="65"/>
    </location>
</feature>
<dbReference type="Pfam" id="PF00364">
    <property type="entry name" value="Biotin_lipoyl"/>
    <property type="match status" value="1"/>
</dbReference>
<dbReference type="InterPro" id="IPR001882">
    <property type="entry name" value="Biotin_BS"/>
</dbReference>
<accession>A0AA87NQK2</accession>
<dbReference type="RefSeq" id="WP_016523370.1">
    <property type="nucleotide sequence ID" value="NZ_KE332517.1"/>
</dbReference>
<gene>
    <name evidence="4" type="ORF">HMPREF9195_01429</name>
</gene>
<name>A0AA87NQK2_TREMD</name>
<comment type="caution">
    <text evidence="4">The sequence shown here is derived from an EMBL/GenBank/DDBJ whole genome shotgun (WGS) entry which is preliminary data.</text>
</comment>
<dbReference type="PROSITE" id="PS50968">
    <property type="entry name" value="BIOTINYL_LIPOYL"/>
    <property type="match status" value="1"/>
</dbReference>
<evidence type="ECO:0000313" key="5">
    <source>
        <dbReference type="Proteomes" id="UP000014634"/>
    </source>
</evidence>
<dbReference type="Gene3D" id="2.40.50.100">
    <property type="match status" value="1"/>
</dbReference>
<sequence>MNYVVTVNGEKYEVEVERVGGGTSSLSRRPPERVSRPVQAAPAAQPVAAPQPAAPAPAAPAASGGAGNVVSPMPGTVLDVKVKEGDAVSVGQVVIILEAMKMETEIVSEVAGSVAAVRVKKGDAVDTDTVLVEVK</sequence>
<feature type="compositionally biased region" description="Low complexity" evidence="2">
    <location>
        <begin position="36"/>
        <end position="51"/>
    </location>
</feature>
<dbReference type="SUPFAM" id="SSF51230">
    <property type="entry name" value="Single hybrid motif"/>
    <property type="match status" value="1"/>
</dbReference>
<evidence type="ECO:0000313" key="4">
    <source>
        <dbReference type="EMBL" id="EPF28532.1"/>
    </source>
</evidence>
<evidence type="ECO:0000256" key="1">
    <source>
        <dbReference type="ARBA" id="ARBA00023267"/>
    </source>
</evidence>
<feature type="domain" description="Lipoyl-binding" evidence="3">
    <location>
        <begin position="60"/>
        <end position="135"/>
    </location>
</feature>
<dbReference type="Proteomes" id="UP000014634">
    <property type="component" value="Unassembled WGS sequence"/>
</dbReference>
<dbReference type="PANTHER" id="PTHR45266:SF3">
    <property type="entry name" value="OXALOACETATE DECARBOXYLASE ALPHA CHAIN"/>
    <property type="match status" value="1"/>
</dbReference>
<keyword evidence="1" id="KW-0092">Biotin</keyword>
<proteinExistence type="predicted"/>
<organism evidence="4 5">
    <name type="scientific">Treponema medium ATCC 700293</name>
    <dbReference type="NCBI Taxonomy" id="1125700"/>
    <lineage>
        <taxon>Bacteria</taxon>
        <taxon>Pseudomonadati</taxon>
        <taxon>Spirochaetota</taxon>
        <taxon>Spirochaetia</taxon>
        <taxon>Spirochaetales</taxon>
        <taxon>Treponemataceae</taxon>
        <taxon>Treponema</taxon>
    </lineage>
</organism>
<dbReference type="CDD" id="cd06850">
    <property type="entry name" value="biotinyl_domain"/>
    <property type="match status" value="1"/>
</dbReference>
<evidence type="ECO:0000259" key="3">
    <source>
        <dbReference type="PROSITE" id="PS50968"/>
    </source>
</evidence>
<evidence type="ECO:0000256" key="2">
    <source>
        <dbReference type="SAM" id="MobiDB-lite"/>
    </source>
</evidence>